<protein>
    <submittedName>
        <fullName evidence="1">Uncharacterized protein</fullName>
    </submittedName>
</protein>
<keyword evidence="2" id="KW-1185">Reference proteome</keyword>
<dbReference type="PANTHER" id="PTHR13593:SF85">
    <property type="entry name" value="MAP3K PROTEIN KINASE-LIKE PROTEIN"/>
    <property type="match status" value="1"/>
</dbReference>
<proteinExistence type="predicted"/>
<dbReference type="Proteomes" id="UP000824890">
    <property type="component" value="Unassembled WGS sequence"/>
</dbReference>
<dbReference type="Pfam" id="PF26178">
    <property type="entry name" value="PI-PLC_cat"/>
    <property type="match status" value="1"/>
</dbReference>
<sequence length="173" mass="19169">KCKLQVKSLGAYKVAAPSPKICIVSKNCDPGLHCESCLASDSCRPSHLGKRFALQQILVVNNNTQFIGSNRCKSGTCSMILAPSNQQDSITRQFINDVRGFMLDMYTASRPLEVPIYTQLQPAVNILKEFQVFLDKNKDVVVTIILEDYVKSSNGLTRVFDASGLRNFMFANA</sequence>
<gene>
    <name evidence="1" type="ORF">HID58_093005</name>
</gene>
<dbReference type="InterPro" id="IPR017946">
    <property type="entry name" value="PLC-like_Pdiesterase_TIM-brl"/>
</dbReference>
<name>A0ABQ7XEK6_BRANA</name>
<accession>A0ABQ7XEK6</accession>
<evidence type="ECO:0000313" key="2">
    <source>
        <dbReference type="Proteomes" id="UP000824890"/>
    </source>
</evidence>
<dbReference type="SUPFAM" id="SSF51695">
    <property type="entry name" value="PLC-like phosphodiesterases"/>
    <property type="match status" value="1"/>
</dbReference>
<dbReference type="PANTHER" id="PTHR13593">
    <property type="match status" value="1"/>
</dbReference>
<dbReference type="InterPro" id="IPR051057">
    <property type="entry name" value="PI-PLC_domain"/>
</dbReference>
<feature type="non-terminal residue" evidence="1">
    <location>
        <position position="1"/>
    </location>
</feature>
<reference evidence="1 2" key="1">
    <citation type="submission" date="2021-05" db="EMBL/GenBank/DDBJ databases">
        <title>Genome Assembly of Synthetic Allotetraploid Brassica napus Reveals Homoeologous Exchanges between Subgenomes.</title>
        <authorList>
            <person name="Davis J.T."/>
        </authorList>
    </citation>
    <scope>NUCLEOTIDE SEQUENCE [LARGE SCALE GENOMIC DNA]</scope>
    <source>
        <strain evidence="2">cv. Da-Ae</strain>
        <tissue evidence="1">Seedling</tissue>
    </source>
</reference>
<dbReference type="EMBL" id="JAGKQM010000722">
    <property type="protein sequence ID" value="KAH0853647.1"/>
    <property type="molecule type" value="Genomic_DNA"/>
</dbReference>
<organism evidence="1 2">
    <name type="scientific">Brassica napus</name>
    <name type="common">Rape</name>
    <dbReference type="NCBI Taxonomy" id="3708"/>
    <lineage>
        <taxon>Eukaryota</taxon>
        <taxon>Viridiplantae</taxon>
        <taxon>Streptophyta</taxon>
        <taxon>Embryophyta</taxon>
        <taxon>Tracheophyta</taxon>
        <taxon>Spermatophyta</taxon>
        <taxon>Magnoliopsida</taxon>
        <taxon>eudicotyledons</taxon>
        <taxon>Gunneridae</taxon>
        <taxon>Pentapetalae</taxon>
        <taxon>rosids</taxon>
        <taxon>malvids</taxon>
        <taxon>Brassicales</taxon>
        <taxon>Brassicaceae</taxon>
        <taxon>Brassiceae</taxon>
        <taxon>Brassica</taxon>
    </lineage>
</organism>
<comment type="caution">
    <text evidence="1">The sequence shown here is derived from an EMBL/GenBank/DDBJ whole genome shotgun (WGS) entry which is preliminary data.</text>
</comment>
<evidence type="ECO:0000313" key="1">
    <source>
        <dbReference type="EMBL" id="KAH0853647.1"/>
    </source>
</evidence>